<dbReference type="PANTHER" id="PTHR13582">
    <property type="entry name" value="M-PHASE PHOSPHOPROTEIN 6"/>
    <property type="match status" value="1"/>
</dbReference>
<dbReference type="Proteomes" id="UP000694920">
    <property type="component" value="Unplaced"/>
</dbReference>
<keyword evidence="2" id="KW-1185">Reference proteome</keyword>
<dbReference type="AlphaFoldDB" id="A0AAJ7FKM7"/>
<dbReference type="Pfam" id="PF10175">
    <property type="entry name" value="MPP6"/>
    <property type="match status" value="1"/>
</dbReference>
<protein>
    <submittedName>
        <fullName evidence="3">M-phase phosphoprotein 6</fullName>
    </submittedName>
</protein>
<dbReference type="PANTHER" id="PTHR13582:SF0">
    <property type="entry name" value="M-PHASE PHOSPHOPROTEIN 6"/>
    <property type="match status" value="1"/>
</dbReference>
<organism evidence="2 3">
    <name type="scientific">Cephus cinctus</name>
    <name type="common">Wheat stem sawfly</name>
    <dbReference type="NCBI Taxonomy" id="211228"/>
    <lineage>
        <taxon>Eukaryota</taxon>
        <taxon>Metazoa</taxon>
        <taxon>Ecdysozoa</taxon>
        <taxon>Arthropoda</taxon>
        <taxon>Hexapoda</taxon>
        <taxon>Insecta</taxon>
        <taxon>Pterygota</taxon>
        <taxon>Neoptera</taxon>
        <taxon>Endopterygota</taxon>
        <taxon>Hymenoptera</taxon>
        <taxon>Cephoidea</taxon>
        <taxon>Cephidae</taxon>
        <taxon>Cephus</taxon>
    </lineage>
</organism>
<gene>
    <name evidence="3" type="primary">LOC107268359</name>
</gene>
<feature type="region of interest" description="Disordered" evidence="1">
    <location>
        <begin position="101"/>
        <end position="125"/>
    </location>
</feature>
<evidence type="ECO:0000313" key="2">
    <source>
        <dbReference type="Proteomes" id="UP000694920"/>
    </source>
</evidence>
<proteinExistence type="predicted"/>
<dbReference type="CTD" id="35382"/>
<dbReference type="GO" id="GO:0000460">
    <property type="term" value="P:maturation of 5.8S rRNA"/>
    <property type="evidence" value="ECO:0007669"/>
    <property type="project" value="TreeGrafter"/>
</dbReference>
<dbReference type="RefSeq" id="XP_015596546.1">
    <property type="nucleotide sequence ID" value="XM_015741060.2"/>
</dbReference>
<sequence>MTGRDHSKAKLSKGILEMKFMKRTKEKVEKQQFQEEGEEYFENLLTTRMKSEKDKFIIEPSFTYCEKLIDGRLSFQGMNPDIERLMEIENESKRVMLEKKKETDISDEQMARHISRGVNPLSRHRKEKKYIRRVQVEDEEPIPKKPKFLKPVD</sequence>
<evidence type="ECO:0000256" key="1">
    <source>
        <dbReference type="SAM" id="MobiDB-lite"/>
    </source>
</evidence>
<evidence type="ECO:0000313" key="3">
    <source>
        <dbReference type="RefSeq" id="XP_015596546.1"/>
    </source>
</evidence>
<name>A0AAJ7FKM7_CEPCN</name>
<dbReference type="GeneID" id="107268359"/>
<dbReference type="KEGG" id="ccin:107268359"/>
<accession>A0AAJ7FKM7</accession>
<reference evidence="3" key="1">
    <citation type="submission" date="2025-08" db="UniProtKB">
        <authorList>
            <consortium name="RefSeq"/>
        </authorList>
    </citation>
    <scope>IDENTIFICATION</scope>
</reference>
<dbReference type="InterPro" id="IPR019324">
    <property type="entry name" value="MPP6"/>
</dbReference>